<keyword evidence="6" id="KW-0010">Activator</keyword>
<evidence type="ECO:0000256" key="8">
    <source>
        <dbReference type="ARBA" id="ARBA00023242"/>
    </source>
</evidence>
<keyword evidence="5" id="KW-0805">Transcription regulation</keyword>
<comment type="similarity">
    <text evidence="2">Belongs to the Mediator complex subunit 16 family.</text>
</comment>
<evidence type="ECO:0000259" key="10">
    <source>
        <dbReference type="Pfam" id="PF20718"/>
    </source>
</evidence>
<evidence type="ECO:0000256" key="9">
    <source>
        <dbReference type="SAM" id="MobiDB-lite"/>
    </source>
</evidence>
<feature type="domain" description="Mediator of RNA polymerase II transcription subunit 16 central helical bridge" evidence="10">
    <location>
        <begin position="155"/>
        <end position="343"/>
    </location>
</feature>
<dbReference type="AlphaFoldDB" id="A0A7R9ARH0"/>
<feature type="region of interest" description="Disordered" evidence="9">
    <location>
        <begin position="536"/>
        <end position="568"/>
    </location>
</feature>
<dbReference type="InterPro" id="IPR048616">
    <property type="entry name" value="MED16_bridge"/>
</dbReference>
<accession>A0A7R9ARH0</accession>
<keyword evidence="8" id="KW-0539">Nucleus</keyword>
<reference evidence="11" key="1">
    <citation type="submission" date="2020-11" db="EMBL/GenBank/DDBJ databases">
        <authorList>
            <person name="Tran Van P."/>
        </authorList>
    </citation>
    <scope>NUCLEOTIDE SEQUENCE</scope>
</reference>
<dbReference type="GO" id="GO:0016592">
    <property type="term" value="C:mediator complex"/>
    <property type="evidence" value="ECO:0007669"/>
    <property type="project" value="TreeGrafter"/>
</dbReference>
<dbReference type="PANTHER" id="PTHR13224:SF6">
    <property type="entry name" value="MEDIATOR OF RNA POLYMERASE II TRANSCRIPTION SUBUNIT 16"/>
    <property type="match status" value="1"/>
</dbReference>
<dbReference type="EMBL" id="OC001095">
    <property type="protein sequence ID" value="CAD7259091.1"/>
    <property type="molecule type" value="Genomic_DNA"/>
</dbReference>
<proteinExistence type="inferred from homology"/>
<evidence type="ECO:0000256" key="7">
    <source>
        <dbReference type="ARBA" id="ARBA00023163"/>
    </source>
</evidence>
<evidence type="ECO:0000313" key="11">
    <source>
        <dbReference type="EMBL" id="CAD7259091.1"/>
    </source>
</evidence>
<evidence type="ECO:0000256" key="1">
    <source>
        <dbReference type="ARBA" id="ARBA00004123"/>
    </source>
</evidence>
<comment type="subcellular location">
    <subcellularLocation>
        <location evidence="1">Nucleus</location>
    </subcellularLocation>
</comment>
<feature type="region of interest" description="Disordered" evidence="9">
    <location>
        <begin position="473"/>
        <end position="498"/>
    </location>
</feature>
<keyword evidence="7" id="KW-0804">Transcription</keyword>
<evidence type="ECO:0000256" key="5">
    <source>
        <dbReference type="ARBA" id="ARBA00023015"/>
    </source>
</evidence>
<dbReference type="Pfam" id="PF20718">
    <property type="entry name" value="Med16_bridge"/>
    <property type="match status" value="1"/>
</dbReference>
<protein>
    <recommendedName>
        <fullName evidence="10">Mediator of RNA polymerase II transcription subunit 16 central helical bridge domain-containing protein</fullName>
    </recommendedName>
</protein>
<keyword evidence="3" id="KW-0853">WD repeat</keyword>
<sequence length="903" mass="102118">MKTVLWQHQSHFIAQSPVVCVTTSKISITTTMPPSCYVMVALSDGTIHGLYRDALKQVYECFEKISESNPFEIYFVFNSYEAYTSLNLSWRQEEPPAVKQHKLSPRISHLDMSWLGSVLLAIDTQGQLYLYRLLPVAEPVCVVGGPLTVPYACTLLEYCLVTGLDCWDLLVSLRPSMMDSVSERFIDSFNRQLPAVQQFYYIQFLSIRTLLYRLTINNQSRANDLTSLMMLHSVATAFKSLLRPSDMSSHDKGPAESLAAVMSESPTDVDKVLFHLEAKEFTVEPSTLQSLQQLIQWVADLALNLLSRLPEQRQAGKSSAYDLLRDYKAINTLRELLVIIRIWGLLRQSCLPVFVRSAENLDVFALLFKLLSRLVQTSEPDENLLALLFLFRYKEKIAPLTFRKRETHRISVVSKEHSKESSFNDQPNYTTKTAFVQPKDAPVSYKAVQILKGLHPDSDKDLSVSMQSISIQPGERTGKSTFEIDFDKDTPSTENSSSVSIPTVILNNQYKGSKEAGVELTRKVPKENAKKISITESESSVDAQPINVTNRVNTSSSPPKETVPSQAALSNIKTKPQVILREKPVLSVDICRQTSNVYDPDQPKSPREIFFSDLIRQAEWKERELKEQGFDINRRSYCPDNATSKRVKDNRRSVPFFMYHDSQKITEISSESPVENSFAKQENAPGVLDARMPIVREDSKLRIVAESPKIPLSPTRDAAGKIPSTRENRNSQGEYFIANVERTKSETSELHLFIGQANETIEPKPYEWKFLSEDDIVAGGIDKNINKSKVLEARQSEEFLRNERYVQMSRKPSNDANECCLLPSQVMIPQLDPPTKMVCVASPALFCHQSLPIQLEFGVEPDSLQFSPDQNLVEGAMQTDQVIDCVRHIFLGKLPLVVKQCCR</sequence>
<dbReference type="PANTHER" id="PTHR13224">
    <property type="entry name" value="THYROID HORMONE RECEPTOR-ASSOCIATED PROTEIN-RELATED"/>
    <property type="match status" value="1"/>
</dbReference>
<dbReference type="GO" id="GO:0045893">
    <property type="term" value="P:positive regulation of DNA-templated transcription"/>
    <property type="evidence" value="ECO:0007669"/>
    <property type="project" value="TreeGrafter"/>
</dbReference>
<gene>
    <name evidence="11" type="ORF">TSIB3V08_LOCUS3307</name>
</gene>
<keyword evidence="4" id="KW-0677">Repeat</keyword>
<evidence type="ECO:0000256" key="3">
    <source>
        <dbReference type="ARBA" id="ARBA00022574"/>
    </source>
</evidence>
<name>A0A7R9ARH0_TIMSH</name>
<dbReference type="InterPro" id="IPR048338">
    <property type="entry name" value="Mediator_Med16"/>
</dbReference>
<organism evidence="11">
    <name type="scientific">Timema shepardi</name>
    <name type="common">Walking stick</name>
    <dbReference type="NCBI Taxonomy" id="629360"/>
    <lineage>
        <taxon>Eukaryota</taxon>
        <taxon>Metazoa</taxon>
        <taxon>Ecdysozoa</taxon>
        <taxon>Arthropoda</taxon>
        <taxon>Hexapoda</taxon>
        <taxon>Insecta</taxon>
        <taxon>Pterygota</taxon>
        <taxon>Neoptera</taxon>
        <taxon>Polyneoptera</taxon>
        <taxon>Phasmatodea</taxon>
        <taxon>Timematodea</taxon>
        <taxon>Timematoidea</taxon>
        <taxon>Timematidae</taxon>
        <taxon>Timema</taxon>
    </lineage>
</organism>
<evidence type="ECO:0000256" key="2">
    <source>
        <dbReference type="ARBA" id="ARBA00006543"/>
    </source>
</evidence>
<evidence type="ECO:0000256" key="6">
    <source>
        <dbReference type="ARBA" id="ARBA00023159"/>
    </source>
</evidence>
<evidence type="ECO:0000256" key="4">
    <source>
        <dbReference type="ARBA" id="ARBA00022737"/>
    </source>
</evidence>